<evidence type="ECO:0000256" key="1">
    <source>
        <dbReference type="SAM" id="MobiDB-lite"/>
    </source>
</evidence>
<sequence length="392" mass="43448">MSQGILIVIIFNNMMIRSTAGHQLAQTPDNPDRPKSNLDLGVIPPYLHITHDRPLTTAHPSSLYHVSGSTPSSQLVLKKGIRVLKLSEIKRKLRPISSSGGSVEDQQQVVIIRKAPMSHRQSQNNCTTAVSMPTSPREDPKKVGSSMSMDHYLPSILDDPLPNIKFNAAQICIPSHQPIQVSLRAQLGKVRPLSIPITPGIAQLASIQQMESVQSVGRLKKGGVSVHRQLPPLLTLEEDSSVIVGRHIRSRSLNPIPHPQQSGHNSARDVRIRQTGRNRLDSHNMSNRGSYNSSLDESHDKKSQKNKVVLDVHIPSLGPLRLDRTELSKVYEDGEEFEETPLQTEKYGYRVIFEDIEGMMHPSAFSGGKYLGSGEDPLDYGRAKKEIVLQIN</sequence>
<feature type="signal peptide" evidence="2">
    <location>
        <begin position="1"/>
        <end position="21"/>
    </location>
</feature>
<dbReference type="EMBL" id="RRYP01011396">
    <property type="protein sequence ID" value="TNV77760.1"/>
    <property type="molecule type" value="Genomic_DNA"/>
</dbReference>
<feature type="chain" id="PRO_5035209852" evidence="2">
    <location>
        <begin position="22"/>
        <end position="392"/>
    </location>
</feature>
<name>A0A8J8NNL0_HALGN</name>
<feature type="compositionally biased region" description="Basic and acidic residues" evidence="1">
    <location>
        <begin position="266"/>
        <end position="282"/>
    </location>
</feature>
<keyword evidence="4" id="KW-1185">Reference proteome</keyword>
<keyword evidence="2" id="KW-0732">Signal</keyword>
<feature type="region of interest" description="Disordered" evidence="1">
    <location>
        <begin position="251"/>
        <end position="310"/>
    </location>
</feature>
<protein>
    <submittedName>
        <fullName evidence="3">Uncharacterized protein</fullName>
    </submittedName>
</protein>
<evidence type="ECO:0000313" key="3">
    <source>
        <dbReference type="EMBL" id="TNV77760.1"/>
    </source>
</evidence>
<dbReference type="AlphaFoldDB" id="A0A8J8NNL0"/>
<accession>A0A8J8NNL0</accession>
<gene>
    <name evidence="3" type="ORF">FGO68_gene3454</name>
</gene>
<comment type="caution">
    <text evidence="3">The sequence shown here is derived from an EMBL/GenBank/DDBJ whole genome shotgun (WGS) entry which is preliminary data.</text>
</comment>
<feature type="compositionally biased region" description="Polar residues" evidence="1">
    <location>
        <begin position="283"/>
        <end position="295"/>
    </location>
</feature>
<organism evidence="3 4">
    <name type="scientific">Halteria grandinella</name>
    <dbReference type="NCBI Taxonomy" id="5974"/>
    <lineage>
        <taxon>Eukaryota</taxon>
        <taxon>Sar</taxon>
        <taxon>Alveolata</taxon>
        <taxon>Ciliophora</taxon>
        <taxon>Intramacronucleata</taxon>
        <taxon>Spirotrichea</taxon>
        <taxon>Stichotrichia</taxon>
        <taxon>Sporadotrichida</taxon>
        <taxon>Halteriidae</taxon>
        <taxon>Halteria</taxon>
    </lineage>
</organism>
<feature type="compositionally biased region" description="Polar residues" evidence="1">
    <location>
        <begin position="119"/>
        <end position="134"/>
    </location>
</feature>
<evidence type="ECO:0000256" key="2">
    <source>
        <dbReference type="SAM" id="SignalP"/>
    </source>
</evidence>
<reference evidence="3" key="1">
    <citation type="submission" date="2019-06" db="EMBL/GenBank/DDBJ databases">
        <authorList>
            <person name="Zheng W."/>
        </authorList>
    </citation>
    <scope>NUCLEOTIDE SEQUENCE</scope>
    <source>
        <strain evidence="3">QDHG01</strain>
    </source>
</reference>
<evidence type="ECO:0000313" key="4">
    <source>
        <dbReference type="Proteomes" id="UP000785679"/>
    </source>
</evidence>
<feature type="region of interest" description="Disordered" evidence="1">
    <location>
        <begin position="117"/>
        <end position="145"/>
    </location>
</feature>
<dbReference type="Proteomes" id="UP000785679">
    <property type="component" value="Unassembled WGS sequence"/>
</dbReference>
<proteinExistence type="predicted"/>